<keyword evidence="1" id="KW-0812">Transmembrane</keyword>
<accession>A0A2S7WCU2</accession>
<dbReference type="Pfam" id="PF14129">
    <property type="entry name" value="DUF4296"/>
    <property type="match status" value="1"/>
</dbReference>
<proteinExistence type="predicted"/>
<dbReference type="AlphaFoldDB" id="A0A2S7WCU2"/>
<keyword evidence="1" id="KW-1133">Transmembrane helix</keyword>
<dbReference type="EMBL" id="MSCL01000001">
    <property type="protein sequence ID" value="PQJ75445.1"/>
    <property type="molecule type" value="Genomic_DNA"/>
</dbReference>
<evidence type="ECO:0000259" key="2">
    <source>
        <dbReference type="Pfam" id="PF14129"/>
    </source>
</evidence>
<name>A0A2S7WCU2_9FLAO</name>
<protein>
    <recommendedName>
        <fullName evidence="2">DUF4296 domain-containing protein</fullName>
    </recommendedName>
</protein>
<sequence length="170" mass="20037">MEIWFTKTENSTKIFVENVLLLIDKMKNFYYLLTLFFLVSCTSNTILEKPKDLIPKDTMSLLIEEMMIASSSKFIKNKFQENEVNYMALVYERFKIDSLRFQRSNLYYISKIDDYQKIIEKATQSLEAKKALYAAQKTRLDSIRKDSIKKIKTNAKLMDSVKKLELAPIQ</sequence>
<comment type="caution">
    <text evidence="3">The sequence shown here is derived from an EMBL/GenBank/DDBJ whole genome shotgun (WGS) entry which is preliminary data.</text>
</comment>
<dbReference type="InterPro" id="IPR025381">
    <property type="entry name" value="DUF4296"/>
</dbReference>
<keyword evidence="4" id="KW-1185">Reference proteome</keyword>
<evidence type="ECO:0000313" key="4">
    <source>
        <dbReference type="Proteomes" id="UP000237608"/>
    </source>
</evidence>
<gene>
    <name evidence="3" type="ORF">BTO13_09450</name>
</gene>
<keyword evidence="1" id="KW-0472">Membrane</keyword>
<feature type="transmembrane region" description="Helical" evidence="1">
    <location>
        <begin position="29"/>
        <end position="47"/>
    </location>
</feature>
<dbReference type="Proteomes" id="UP000237608">
    <property type="component" value="Unassembled WGS sequence"/>
</dbReference>
<organism evidence="3 4">
    <name type="scientific">Polaribacter gangjinensis</name>
    <dbReference type="NCBI Taxonomy" id="574710"/>
    <lineage>
        <taxon>Bacteria</taxon>
        <taxon>Pseudomonadati</taxon>
        <taxon>Bacteroidota</taxon>
        <taxon>Flavobacteriia</taxon>
        <taxon>Flavobacteriales</taxon>
        <taxon>Flavobacteriaceae</taxon>
    </lineage>
</organism>
<evidence type="ECO:0000313" key="3">
    <source>
        <dbReference type="EMBL" id="PQJ75445.1"/>
    </source>
</evidence>
<feature type="domain" description="DUF4296" evidence="2">
    <location>
        <begin position="50"/>
        <end position="130"/>
    </location>
</feature>
<evidence type="ECO:0000256" key="1">
    <source>
        <dbReference type="SAM" id="Phobius"/>
    </source>
</evidence>
<reference evidence="3 4" key="1">
    <citation type="submission" date="2016-12" db="EMBL/GenBank/DDBJ databases">
        <title>Trade-off between light-utilization and light-protection in marine flavobacteria.</title>
        <authorList>
            <person name="Kumagai Y."/>
            <person name="Yoshizawa S."/>
            <person name="Kogure K."/>
            <person name="Iwasaki W."/>
        </authorList>
    </citation>
    <scope>NUCLEOTIDE SEQUENCE [LARGE SCALE GENOMIC DNA]</scope>
    <source>
        <strain evidence="3 4">KCTC 22729</strain>
    </source>
</reference>